<evidence type="ECO:0000313" key="1">
    <source>
        <dbReference type="EMBL" id="GIP52944.1"/>
    </source>
</evidence>
<reference evidence="1 2" key="1">
    <citation type="submission" date="2021-03" db="EMBL/GenBank/DDBJ databases">
        <title>Antimicrobial resistance genes in bacteria isolated from Japanese honey, and their potential for conferring macrolide and lincosamide resistance in the American foulbrood pathogen Paenibacillus larvae.</title>
        <authorList>
            <person name="Okamoto M."/>
            <person name="Kumagai M."/>
            <person name="Kanamori H."/>
            <person name="Takamatsu D."/>
        </authorList>
    </citation>
    <scope>NUCLEOTIDE SEQUENCE [LARGE SCALE GENOMIC DNA]</scope>
    <source>
        <strain evidence="1 2">J42TS3</strain>
    </source>
</reference>
<organism evidence="1 2">
    <name type="scientific">Paenibacillus vini</name>
    <dbReference type="NCBI Taxonomy" id="1476024"/>
    <lineage>
        <taxon>Bacteria</taxon>
        <taxon>Bacillati</taxon>
        <taxon>Bacillota</taxon>
        <taxon>Bacilli</taxon>
        <taxon>Bacillales</taxon>
        <taxon>Paenibacillaceae</taxon>
        <taxon>Paenibacillus</taxon>
    </lineage>
</organism>
<name>A0ABQ4MAE2_9BACL</name>
<keyword evidence="2" id="KW-1185">Reference proteome</keyword>
<dbReference type="NCBIfam" id="TIGR04540">
    <property type="entry name" value="CLB_0814_fam"/>
    <property type="match status" value="1"/>
</dbReference>
<gene>
    <name evidence="1" type="ORF">J42TS3_19790</name>
</gene>
<comment type="caution">
    <text evidence="1">The sequence shown here is derived from an EMBL/GenBank/DDBJ whole genome shotgun (WGS) entry which is preliminary data.</text>
</comment>
<proteinExistence type="predicted"/>
<sequence>MEIKRFYKTQRELASTLNNIVDAYWENTLSEEELLANISEVYCNNMKKILKQNDFTTILKQQCGKRRLEVIERVLHINNLLNNEKSIG</sequence>
<dbReference type="InterPro" id="IPR030902">
    <property type="entry name" value="CLB_0814_fam"/>
</dbReference>
<evidence type="ECO:0008006" key="3">
    <source>
        <dbReference type="Google" id="ProtNLM"/>
    </source>
</evidence>
<protein>
    <recommendedName>
        <fullName evidence="3">Glycosyl transferase</fullName>
    </recommendedName>
</protein>
<dbReference type="EMBL" id="BOSL01000005">
    <property type="protein sequence ID" value="GIP52944.1"/>
    <property type="molecule type" value="Genomic_DNA"/>
</dbReference>
<dbReference type="RefSeq" id="WP_213654626.1">
    <property type="nucleotide sequence ID" value="NZ_BOSL01000005.1"/>
</dbReference>
<accession>A0ABQ4MAE2</accession>
<evidence type="ECO:0000313" key="2">
    <source>
        <dbReference type="Proteomes" id="UP000679992"/>
    </source>
</evidence>
<dbReference type="Proteomes" id="UP000679992">
    <property type="component" value="Unassembled WGS sequence"/>
</dbReference>